<dbReference type="GO" id="GO:0006412">
    <property type="term" value="P:translation"/>
    <property type="evidence" value="ECO:0007669"/>
    <property type="project" value="UniProtKB-UniRule"/>
</dbReference>
<dbReference type="HAMAP" id="MF_00385">
    <property type="entry name" value="Ribosomal_bS16"/>
    <property type="match status" value="1"/>
</dbReference>
<comment type="similarity">
    <text evidence="3">Belongs to the bacterial ribosomal protein bS16 family.</text>
</comment>
<organism evidence="4 5">
    <name type="scientific">Candidatus Jorgensenbacteria bacterium RIFCSPLOWO2_01_FULL_45_25b</name>
    <dbReference type="NCBI Taxonomy" id="1798471"/>
    <lineage>
        <taxon>Bacteria</taxon>
        <taxon>Candidatus Joergenseniibacteriota</taxon>
    </lineage>
</organism>
<evidence type="ECO:0000256" key="1">
    <source>
        <dbReference type="ARBA" id="ARBA00022980"/>
    </source>
</evidence>
<proteinExistence type="inferred from homology"/>
<dbReference type="EMBL" id="MFKK01000034">
    <property type="protein sequence ID" value="OGG40117.1"/>
    <property type="molecule type" value="Genomic_DNA"/>
</dbReference>
<dbReference type="SUPFAM" id="SSF54565">
    <property type="entry name" value="Ribosomal protein S16"/>
    <property type="match status" value="1"/>
</dbReference>
<dbReference type="PANTHER" id="PTHR12919:SF20">
    <property type="entry name" value="SMALL RIBOSOMAL SUBUNIT PROTEIN BS16M"/>
    <property type="match status" value="1"/>
</dbReference>
<keyword evidence="2 3" id="KW-0687">Ribonucleoprotein</keyword>
<sequence>MLAIKFKKTGKKHQHYLRLIVAEKKSKLTGRSVDDIGWANPHENTHEINKERVQYWITKGAKPTEGVHNLLVKAGAIKARKVAVHKKSKKTETPKAE</sequence>
<dbReference type="Pfam" id="PF00886">
    <property type="entry name" value="Ribosomal_S16"/>
    <property type="match status" value="1"/>
</dbReference>
<dbReference type="PANTHER" id="PTHR12919">
    <property type="entry name" value="30S RIBOSOMAL PROTEIN S16"/>
    <property type="match status" value="1"/>
</dbReference>
<dbReference type="NCBIfam" id="TIGR00002">
    <property type="entry name" value="S16"/>
    <property type="match status" value="1"/>
</dbReference>
<evidence type="ECO:0000313" key="5">
    <source>
        <dbReference type="Proteomes" id="UP000176996"/>
    </source>
</evidence>
<dbReference type="AlphaFoldDB" id="A0A1F6BU93"/>
<dbReference type="GO" id="GO:0005737">
    <property type="term" value="C:cytoplasm"/>
    <property type="evidence" value="ECO:0007669"/>
    <property type="project" value="UniProtKB-ARBA"/>
</dbReference>
<dbReference type="Gene3D" id="3.30.1320.10">
    <property type="match status" value="1"/>
</dbReference>
<evidence type="ECO:0000256" key="3">
    <source>
        <dbReference type="HAMAP-Rule" id="MF_00385"/>
    </source>
</evidence>
<comment type="caution">
    <text evidence="4">The sequence shown here is derived from an EMBL/GenBank/DDBJ whole genome shotgun (WGS) entry which is preliminary data.</text>
</comment>
<dbReference type="STRING" id="1798471.A3A21_01795"/>
<dbReference type="InterPro" id="IPR000307">
    <property type="entry name" value="Ribosomal_bS16"/>
</dbReference>
<reference evidence="4 5" key="1">
    <citation type="journal article" date="2016" name="Nat. Commun.">
        <title>Thousands of microbial genomes shed light on interconnected biogeochemical processes in an aquifer system.</title>
        <authorList>
            <person name="Anantharaman K."/>
            <person name="Brown C.T."/>
            <person name="Hug L.A."/>
            <person name="Sharon I."/>
            <person name="Castelle C.J."/>
            <person name="Probst A.J."/>
            <person name="Thomas B.C."/>
            <person name="Singh A."/>
            <person name="Wilkins M.J."/>
            <person name="Karaoz U."/>
            <person name="Brodie E.L."/>
            <person name="Williams K.H."/>
            <person name="Hubbard S.S."/>
            <person name="Banfield J.F."/>
        </authorList>
    </citation>
    <scope>NUCLEOTIDE SEQUENCE [LARGE SCALE GENOMIC DNA]</scope>
</reference>
<keyword evidence="1 3" id="KW-0689">Ribosomal protein</keyword>
<dbReference type="Proteomes" id="UP000176996">
    <property type="component" value="Unassembled WGS sequence"/>
</dbReference>
<gene>
    <name evidence="3" type="primary">rpsP</name>
    <name evidence="4" type="ORF">A3A21_01795</name>
</gene>
<dbReference type="InterPro" id="IPR023803">
    <property type="entry name" value="Ribosomal_bS16_dom_sf"/>
</dbReference>
<dbReference type="GO" id="GO:0015935">
    <property type="term" value="C:small ribosomal subunit"/>
    <property type="evidence" value="ECO:0007669"/>
    <property type="project" value="TreeGrafter"/>
</dbReference>
<name>A0A1F6BU93_9BACT</name>
<dbReference type="GO" id="GO:0003735">
    <property type="term" value="F:structural constituent of ribosome"/>
    <property type="evidence" value="ECO:0007669"/>
    <property type="project" value="InterPro"/>
</dbReference>
<evidence type="ECO:0000256" key="2">
    <source>
        <dbReference type="ARBA" id="ARBA00023274"/>
    </source>
</evidence>
<accession>A0A1F6BU93</accession>
<protein>
    <recommendedName>
        <fullName evidence="3">Small ribosomal subunit protein bS16</fullName>
    </recommendedName>
</protein>
<evidence type="ECO:0000313" key="4">
    <source>
        <dbReference type="EMBL" id="OGG40117.1"/>
    </source>
</evidence>